<protein>
    <submittedName>
        <fullName evidence="2">Uncharacterized protein</fullName>
    </submittedName>
</protein>
<keyword evidence="1" id="KW-0472">Membrane</keyword>
<comment type="caution">
    <text evidence="2">The sequence shown here is derived from an EMBL/GenBank/DDBJ whole genome shotgun (WGS) entry which is preliminary data.</text>
</comment>
<dbReference type="EMBL" id="MCFH01000015">
    <property type="protein sequence ID" value="ORX52552.1"/>
    <property type="molecule type" value="Genomic_DNA"/>
</dbReference>
<proteinExistence type="predicted"/>
<dbReference type="AlphaFoldDB" id="A0A1Y1VC57"/>
<dbReference type="Proteomes" id="UP000193719">
    <property type="component" value="Unassembled WGS sequence"/>
</dbReference>
<keyword evidence="1" id="KW-0812">Transmembrane</keyword>
<evidence type="ECO:0000256" key="1">
    <source>
        <dbReference type="SAM" id="Phobius"/>
    </source>
</evidence>
<keyword evidence="3" id="KW-1185">Reference proteome</keyword>
<name>A0A1Y1VC57_9FUNG</name>
<sequence length="73" mass="9225">MYLILFHIKERILIFYYYRFITCLCNEFIIRCYLPQYTIRNEVCVTMLLIIFIFLFFIIFFFILKNFKKLILI</sequence>
<organism evidence="2 3">
    <name type="scientific">Piromyces finnis</name>
    <dbReference type="NCBI Taxonomy" id="1754191"/>
    <lineage>
        <taxon>Eukaryota</taxon>
        <taxon>Fungi</taxon>
        <taxon>Fungi incertae sedis</taxon>
        <taxon>Chytridiomycota</taxon>
        <taxon>Chytridiomycota incertae sedis</taxon>
        <taxon>Neocallimastigomycetes</taxon>
        <taxon>Neocallimastigales</taxon>
        <taxon>Neocallimastigaceae</taxon>
        <taxon>Piromyces</taxon>
    </lineage>
</organism>
<gene>
    <name evidence="2" type="ORF">BCR36DRAFT_31242</name>
</gene>
<feature type="transmembrane region" description="Helical" evidence="1">
    <location>
        <begin position="12"/>
        <end position="30"/>
    </location>
</feature>
<evidence type="ECO:0000313" key="2">
    <source>
        <dbReference type="EMBL" id="ORX52552.1"/>
    </source>
</evidence>
<accession>A0A1Y1VC57</accession>
<reference evidence="2 3" key="2">
    <citation type="submission" date="2016-08" db="EMBL/GenBank/DDBJ databases">
        <title>Pervasive Adenine N6-methylation of Active Genes in Fungi.</title>
        <authorList>
            <consortium name="DOE Joint Genome Institute"/>
            <person name="Mondo S.J."/>
            <person name="Dannebaum R.O."/>
            <person name="Kuo R.C."/>
            <person name="Labutti K."/>
            <person name="Haridas S."/>
            <person name="Kuo A."/>
            <person name="Salamov A."/>
            <person name="Ahrendt S.R."/>
            <person name="Lipzen A."/>
            <person name="Sullivan W."/>
            <person name="Andreopoulos W.B."/>
            <person name="Clum A."/>
            <person name="Lindquist E."/>
            <person name="Daum C."/>
            <person name="Ramamoorthy G.K."/>
            <person name="Gryganskyi A."/>
            <person name="Culley D."/>
            <person name="Magnuson J.K."/>
            <person name="James T.Y."/>
            <person name="O'Malley M.A."/>
            <person name="Stajich J.E."/>
            <person name="Spatafora J.W."/>
            <person name="Visel A."/>
            <person name="Grigoriev I.V."/>
        </authorList>
    </citation>
    <scope>NUCLEOTIDE SEQUENCE [LARGE SCALE GENOMIC DNA]</scope>
    <source>
        <strain evidence="3">finn</strain>
    </source>
</reference>
<feature type="transmembrane region" description="Helical" evidence="1">
    <location>
        <begin position="45"/>
        <end position="64"/>
    </location>
</feature>
<evidence type="ECO:0000313" key="3">
    <source>
        <dbReference type="Proteomes" id="UP000193719"/>
    </source>
</evidence>
<reference evidence="2 3" key="1">
    <citation type="submission" date="2016-08" db="EMBL/GenBank/DDBJ databases">
        <title>Genomes of anaerobic fungi encode conserved fungal cellulosomes for biomass hydrolysis.</title>
        <authorList>
            <consortium name="DOE Joint Genome Institute"/>
            <person name="Haitjema C.H."/>
            <person name="Gilmore S.P."/>
            <person name="Henske J.K."/>
            <person name="Solomon K.V."/>
            <person name="De Groot R."/>
            <person name="Kuo A."/>
            <person name="Mondo S.J."/>
            <person name="Salamov A.A."/>
            <person name="Labutti K."/>
            <person name="Zhao Z."/>
            <person name="Chiniquy J."/>
            <person name="Barry K."/>
            <person name="Brewer H.M."/>
            <person name="Purvine S.O."/>
            <person name="Wright A.T."/>
            <person name="Boxma B."/>
            <person name="Van Alen T."/>
            <person name="Hackstein J.H."/>
            <person name="Baker S.E."/>
            <person name="Grigoriev I.V."/>
            <person name="O'Malley M.A."/>
        </authorList>
    </citation>
    <scope>NUCLEOTIDE SEQUENCE [LARGE SCALE GENOMIC DNA]</scope>
    <source>
        <strain evidence="3">finn</strain>
    </source>
</reference>
<keyword evidence="1" id="KW-1133">Transmembrane helix</keyword>